<evidence type="ECO:0000313" key="2">
    <source>
        <dbReference type="WBParaSite" id="Pan_g7429.t1"/>
    </source>
</evidence>
<dbReference type="InterPro" id="IPR019531">
    <property type="entry name" value="Pmp4"/>
</dbReference>
<reference evidence="2" key="2">
    <citation type="submission" date="2020-10" db="UniProtKB">
        <authorList>
            <consortium name="WormBaseParasite"/>
        </authorList>
    </citation>
    <scope>IDENTIFICATION</scope>
</reference>
<dbReference type="AlphaFoldDB" id="A0A7E5A0K0"/>
<organism evidence="1 2">
    <name type="scientific">Panagrellus redivivus</name>
    <name type="common">Microworm</name>
    <dbReference type="NCBI Taxonomy" id="6233"/>
    <lineage>
        <taxon>Eukaryota</taxon>
        <taxon>Metazoa</taxon>
        <taxon>Ecdysozoa</taxon>
        <taxon>Nematoda</taxon>
        <taxon>Chromadorea</taxon>
        <taxon>Rhabditida</taxon>
        <taxon>Tylenchina</taxon>
        <taxon>Panagrolaimomorpha</taxon>
        <taxon>Panagrolaimoidea</taxon>
        <taxon>Panagrolaimidae</taxon>
        <taxon>Panagrellus</taxon>
    </lineage>
</organism>
<sequence length="209" mass="24086">MDLSLENAELIANYILFKLKKHQQVLAAIKGLRNGLVYGARIRAPHALVMVFLFGTGTLLEKLKTVLTLTRTHAFNLGKFVFGYKLALAFLHRFKNRYQTWHPFVAAFTVGYYVFGENNGVNTQINLYLLSRIIYGLVKLAVEKGVIRQPNSPVFPWFAAFTWGIVLWLFENHSNVLQNSLKTSMTYLYRDSNVWTSVRDFIVYNKLPM</sequence>
<dbReference type="PANTHER" id="PTHR15460">
    <property type="entry name" value="PEROXISOMAL MEMBRANE PROTEIN 4"/>
    <property type="match status" value="1"/>
</dbReference>
<dbReference type="Pfam" id="PF02466">
    <property type="entry name" value="Tim17"/>
    <property type="match status" value="1"/>
</dbReference>
<reference evidence="1" key="1">
    <citation type="journal article" date="2013" name="Genetics">
        <title>The draft genome and transcriptome of Panagrellus redivivus are shaped by the harsh demands of a free-living lifestyle.</title>
        <authorList>
            <person name="Srinivasan J."/>
            <person name="Dillman A.R."/>
            <person name="Macchietto M.G."/>
            <person name="Heikkinen L."/>
            <person name="Lakso M."/>
            <person name="Fracchia K.M."/>
            <person name="Antoshechkin I."/>
            <person name="Mortazavi A."/>
            <person name="Wong G."/>
            <person name="Sternberg P.W."/>
        </authorList>
    </citation>
    <scope>NUCLEOTIDE SEQUENCE [LARGE SCALE GENOMIC DNA]</scope>
    <source>
        <strain evidence="1">MT8872</strain>
    </source>
</reference>
<dbReference type="Proteomes" id="UP000492821">
    <property type="component" value="Unassembled WGS sequence"/>
</dbReference>
<protein>
    <submittedName>
        <fullName evidence="2">Peroxisomal membrane protein 4</fullName>
    </submittedName>
</protein>
<accession>A0A7E5A0K0</accession>
<dbReference type="WBParaSite" id="Pan_g7429.t1">
    <property type="protein sequence ID" value="Pan_g7429.t1"/>
    <property type="gene ID" value="Pan_g7429"/>
</dbReference>
<dbReference type="PIRSF" id="PIRSF013674">
    <property type="entry name" value="PXMP4"/>
    <property type="match status" value="1"/>
</dbReference>
<dbReference type="GO" id="GO:0005778">
    <property type="term" value="C:peroxisomal membrane"/>
    <property type="evidence" value="ECO:0007669"/>
    <property type="project" value="TreeGrafter"/>
</dbReference>
<name>A0A7E5A0K0_PANRE</name>
<keyword evidence="1" id="KW-1185">Reference proteome</keyword>
<proteinExistence type="predicted"/>
<evidence type="ECO:0000313" key="1">
    <source>
        <dbReference type="Proteomes" id="UP000492821"/>
    </source>
</evidence>
<dbReference type="PANTHER" id="PTHR15460:SF3">
    <property type="entry name" value="PEROXISOMAL MEMBRANE PROTEIN 4"/>
    <property type="match status" value="1"/>
</dbReference>